<dbReference type="EMBL" id="QKYT01000300">
    <property type="protein sequence ID" value="RIA87626.1"/>
    <property type="molecule type" value="Genomic_DNA"/>
</dbReference>
<evidence type="ECO:0008006" key="3">
    <source>
        <dbReference type="Google" id="ProtNLM"/>
    </source>
</evidence>
<dbReference type="OrthoDB" id="2360563at2759"/>
<dbReference type="STRING" id="658196.A0A397SSQ2"/>
<accession>A0A397SSQ2</accession>
<evidence type="ECO:0000313" key="1">
    <source>
        <dbReference type="EMBL" id="RIA87626.1"/>
    </source>
</evidence>
<gene>
    <name evidence="1" type="ORF">C1645_827510</name>
</gene>
<organism evidence="1 2">
    <name type="scientific">Glomus cerebriforme</name>
    <dbReference type="NCBI Taxonomy" id="658196"/>
    <lineage>
        <taxon>Eukaryota</taxon>
        <taxon>Fungi</taxon>
        <taxon>Fungi incertae sedis</taxon>
        <taxon>Mucoromycota</taxon>
        <taxon>Glomeromycotina</taxon>
        <taxon>Glomeromycetes</taxon>
        <taxon>Glomerales</taxon>
        <taxon>Glomeraceae</taxon>
        <taxon>Glomus</taxon>
    </lineage>
</organism>
<dbReference type="Proteomes" id="UP000265703">
    <property type="component" value="Unassembled WGS sequence"/>
</dbReference>
<name>A0A397SSQ2_9GLOM</name>
<keyword evidence="2" id="KW-1185">Reference proteome</keyword>
<reference evidence="1 2" key="1">
    <citation type="submission" date="2018-06" db="EMBL/GenBank/DDBJ databases">
        <title>Comparative genomics reveals the genomic features of Rhizophagus irregularis, R. cerebriforme, R. diaphanum and Gigaspora rosea, and their symbiotic lifestyle signature.</title>
        <authorList>
            <person name="Morin E."/>
            <person name="San Clemente H."/>
            <person name="Chen E.C.H."/>
            <person name="De La Providencia I."/>
            <person name="Hainaut M."/>
            <person name="Kuo A."/>
            <person name="Kohler A."/>
            <person name="Murat C."/>
            <person name="Tang N."/>
            <person name="Roy S."/>
            <person name="Loubradou J."/>
            <person name="Henrissat B."/>
            <person name="Grigoriev I.V."/>
            <person name="Corradi N."/>
            <person name="Roux C."/>
            <person name="Martin F.M."/>
        </authorList>
    </citation>
    <scope>NUCLEOTIDE SEQUENCE [LARGE SCALE GENOMIC DNA]</scope>
    <source>
        <strain evidence="1 2">DAOM 227022</strain>
    </source>
</reference>
<dbReference type="SUPFAM" id="SSF52047">
    <property type="entry name" value="RNI-like"/>
    <property type="match status" value="1"/>
</dbReference>
<protein>
    <recommendedName>
        <fullName evidence="3">F-box domain-containing protein</fullName>
    </recommendedName>
</protein>
<comment type="caution">
    <text evidence="1">The sequence shown here is derived from an EMBL/GenBank/DDBJ whole genome shotgun (WGS) entry which is preliminary data.</text>
</comment>
<dbReference type="AlphaFoldDB" id="A0A397SSQ2"/>
<sequence length="492" mass="58825">MSTQILNIDIIYEIVNQLKDNSFSLFNFLLVNKQICQIAVSLLWKNPFKFCKFNINIDYKCYSIIQIYITCFNEEERTKINSIFDKVNFSTEFTKSYDKTLLFEYGKYLKEFKFHELEKSISIWYNTINTTNDKSYLATKFKKCIMHSIMRQCKKLNCMEWNVLFMDEYKLETMNHKFTELENLSLVFDNRKNKKINSNFKNCCQNLFSLTFDYLDFAKSYLRKNHLDNVKILTNEVMSLVELQHDLKEFIFDHRYSEENEEEKIEYDKYFDDMITFILELRANSLTKVLLYFVDFNNISFDFIEKCINLEILGLRHNKGLSLENIDPYTTFKNLKLLDLSYNEWSSEINILIIKKAEDNLTSLIIGEGINNRIINDDTLIILTKYCPKLNSLSFSKISKKHLNMVFSYIININLITLQFDQIRVGGTVMKSENFLNYIKFQTSLLNLGIGKNDDYWHYYNKSRINFEKLMKQNNIRIIGYRPDDLKVKRFL</sequence>
<dbReference type="InterPro" id="IPR032675">
    <property type="entry name" value="LRR_dom_sf"/>
</dbReference>
<dbReference type="Gene3D" id="3.80.10.10">
    <property type="entry name" value="Ribonuclease Inhibitor"/>
    <property type="match status" value="1"/>
</dbReference>
<proteinExistence type="predicted"/>
<evidence type="ECO:0000313" key="2">
    <source>
        <dbReference type="Proteomes" id="UP000265703"/>
    </source>
</evidence>